<feature type="domain" description="Cadherin" evidence="11">
    <location>
        <begin position="577"/>
        <end position="677"/>
    </location>
</feature>
<dbReference type="PANTHER" id="PTHR24027:SF438">
    <property type="entry name" value="CADHERIN 23"/>
    <property type="match status" value="1"/>
</dbReference>
<dbReference type="GO" id="GO:0007156">
    <property type="term" value="P:homophilic cell adhesion via plasma membrane adhesion molecules"/>
    <property type="evidence" value="ECO:0007669"/>
    <property type="project" value="InterPro"/>
</dbReference>
<evidence type="ECO:0000256" key="5">
    <source>
        <dbReference type="ARBA" id="ARBA00022837"/>
    </source>
</evidence>
<dbReference type="PANTHER" id="PTHR24027">
    <property type="entry name" value="CADHERIN-23"/>
    <property type="match status" value="1"/>
</dbReference>
<evidence type="ECO:0000256" key="4">
    <source>
        <dbReference type="ARBA" id="ARBA00022737"/>
    </source>
</evidence>
<name>A0A443SKX7_9ACAR</name>
<feature type="transmembrane region" description="Helical" evidence="10">
    <location>
        <begin position="1246"/>
        <end position="1267"/>
    </location>
</feature>
<feature type="domain" description="Cadherin" evidence="11">
    <location>
        <begin position="147"/>
        <end position="256"/>
    </location>
</feature>
<dbReference type="PROSITE" id="PS00232">
    <property type="entry name" value="CADHERIN_1"/>
    <property type="match status" value="3"/>
</dbReference>
<feature type="compositionally biased region" description="Polar residues" evidence="9">
    <location>
        <begin position="1391"/>
        <end position="1405"/>
    </location>
</feature>
<dbReference type="FunFam" id="2.60.40.60:FF:000033">
    <property type="entry name" value="FAT atypical cadherin 1"/>
    <property type="match status" value="1"/>
</dbReference>
<keyword evidence="7 10" id="KW-0472">Membrane</keyword>
<dbReference type="GO" id="GO:0031175">
    <property type="term" value="P:neuron projection development"/>
    <property type="evidence" value="ECO:0007669"/>
    <property type="project" value="TreeGrafter"/>
</dbReference>
<evidence type="ECO:0000256" key="7">
    <source>
        <dbReference type="ARBA" id="ARBA00023136"/>
    </source>
</evidence>
<proteinExistence type="predicted"/>
<dbReference type="GO" id="GO:0045296">
    <property type="term" value="F:cadherin binding"/>
    <property type="evidence" value="ECO:0007669"/>
    <property type="project" value="TreeGrafter"/>
</dbReference>
<dbReference type="FunFam" id="2.60.40.60:FF:000092">
    <property type="entry name" value="Protocadherin 8"/>
    <property type="match status" value="1"/>
</dbReference>
<evidence type="ECO:0000313" key="12">
    <source>
        <dbReference type="EMBL" id="RWS28186.1"/>
    </source>
</evidence>
<comment type="caution">
    <text evidence="12">The sequence shown here is derived from an EMBL/GenBank/DDBJ whole genome shotgun (WGS) entry which is preliminary data.</text>
</comment>
<feature type="domain" description="Cadherin" evidence="11">
    <location>
        <begin position="33"/>
        <end position="134"/>
    </location>
</feature>
<reference evidence="12 13" key="1">
    <citation type="journal article" date="2018" name="Gigascience">
        <title>Genomes of trombidid mites reveal novel predicted allergens and laterally-transferred genes associated with secondary metabolism.</title>
        <authorList>
            <person name="Dong X."/>
            <person name="Chaisiri K."/>
            <person name="Xia D."/>
            <person name="Armstrong S.D."/>
            <person name="Fang Y."/>
            <person name="Donnelly M.J."/>
            <person name="Kadowaki T."/>
            <person name="McGarry J.W."/>
            <person name="Darby A.C."/>
            <person name="Makepeace B.L."/>
        </authorList>
    </citation>
    <scope>NUCLEOTIDE SEQUENCE [LARGE SCALE GENOMIC DNA]</scope>
    <source>
        <strain evidence="12">UoL-UT</strain>
    </source>
</reference>
<dbReference type="SUPFAM" id="SSF49313">
    <property type="entry name" value="Cadherin-like"/>
    <property type="match status" value="10"/>
</dbReference>
<feature type="domain" description="Cadherin" evidence="11">
    <location>
        <begin position="779"/>
        <end position="885"/>
    </location>
</feature>
<dbReference type="InterPro" id="IPR039808">
    <property type="entry name" value="Cadherin"/>
</dbReference>
<dbReference type="STRING" id="299467.A0A443SKX7"/>
<keyword evidence="13" id="KW-1185">Reference proteome</keyword>
<keyword evidence="6 10" id="KW-1133">Transmembrane helix</keyword>
<evidence type="ECO:0000256" key="9">
    <source>
        <dbReference type="SAM" id="MobiDB-lite"/>
    </source>
</evidence>
<evidence type="ECO:0000256" key="3">
    <source>
        <dbReference type="ARBA" id="ARBA00022729"/>
    </source>
</evidence>
<accession>A0A443SKX7</accession>
<keyword evidence="4" id="KW-0677">Repeat</keyword>
<keyword evidence="3" id="KW-0732">Signal</keyword>
<feature type="compositionally biased region" description="Low complexity" evidence="9">
    <location>
        <begin position="1371"/>
        <end position="1390"/>
    </location>
</feature>
<dbReference type="PROSITE" id="PS50268">
    <property type="entry name" value="CADHERIN_2"/>
    <property type="match status" value="10"/>
</dbReference>
<dbReference type="GO" id="GO:0005509">
    <property type="term" value="F:calcium ion binding"/>
    <property type="evidence" value="ECO:0007669"/>
    <property type="project" value="UniProtKB-UniRule"/>
</dbReference>
<dbReference type="EMBL" id="NCKV01001530">
    <property type="protein sequence ID" value="RWS28186.1"/>
    <property type="molecule type" value="Genomic_DNA"/>
</dbReference>
<feature type="domain" description="Cadherin" evidence="11">
    <location>
        <begin position="678"/>
        <end position="778"/>
    </location>
</feature>
<dbReference type="Gene3D" id="2.60.40.60">
    <property type="entry name" value="Cadherins"/>
    <property type="match status" value="10"/>
</dbReference>
<feature type="domain" description="Cadherin" evidence="11">
    <location>
        <begin position="1009"/>
        <end position="1120"/>
    </location>
</feature>
<dbReference type="InterPro" id="IPR020894">
    <property type="entry name" value="Cadherin_CS"/>
</dbReference>
<dbReference type="InterPro" id="IPR002126">
    <property type="entry name" value="Cadherin-like_dom"/>
</dbReference>
<dbReference type="GO" id="GO:0009653">
    <property type="term" value="P:anatomical structure morphogenesis"/>
    <property type="evidence" value="ECO:0007669"/>
    <property type="project" value="UniProtKB-ARBA"/>
</dbReference>
<keyword evidence="5 8" id="KW-0106">Calcium</keyword>
<sequence length="1405" mass="155766">MSDKNELSSTDRLMKRNIKIQQLTFRSIIILVPVGTTIFRDIRAVDTDSGGNGLVEYYTQPIEGSPNDGYNYFEIKMPHQGLVTVKSALDYEKSRIHYLKIIATDKASDPKLRLSSTATLIVHIEDGDDLSPTFVYKDCPLINGYCLNVEYIANIASGSQPQTLRVLPERIKAIDKDSLNASIKYSFVEGTPTNFKQYFTIDALDGTVKQIRTVDRKNGKKYEIKVKAEQFENRKHFASSKLTINVMAVDKNAPMITPSSYHGYVQENAPIGSSVYENPNGESAVRILVSDKDIANDDTPAVYAFEVTTNAFRVNSDGYLVVNDPLLDRDPPNPQSYKFQIIAREIGSAEGKGASAPITMTIHLMDINDNAPKLPQMSAVQIEAGEGTRFVARLAAKDVDEIDKGRIVYSIHHVSNNGKEKFRINADTGEITTIGKLIAGQQYSITVQAMDTGNKVAQSILDVFVVPGPNRGGPTFVKERYEVDISEGISLQSSVITVLATDPENDSVKYSIIEGNINGDFEINSENGMITVANPLNREDVSAYHLIVKAEDKGGLYNTASVVITVTDINDENPRFLKENYVFKVDEEVANAYIGKVTARDLDIGDNGEVMYMISDDIHFQINEKTGEIYTKSALDYEKQTDYQLVVTAKDKAPNARLSTASVVVKVVDVQDEMPFFEKTSHTVYVPENSANTQLIQVKAIDLDTVQSITYMIREGDTSLFSIDSLTGIIRTNQGLDFERKNTHILIVGTIENNSNDEKASCAIRVTVQDQNDNAPIFNGIPIPVRLQDTVSLGTVVTTITATDADGTAPGNQIRYELIGKDKGVLYFMIDANTGLISVKDDLKREPDSEYKLIVKAKDLGTPSLSSTATITVFVDHITTVTPNSGIGFSESKYTVDVEENVLPDTAVKTISIINKPRGNFPMSCEIISGNEAKHFYILTNDQMDCELRVKEQKLDFERQSKYFLTIHLNTIGGLTGVSRLITQINVNIVDVNDNKPKFLIPQRYVNLTENRYATAVAIDAPADTQVIQVYAKDNDSLSNAVVIYELMKHTNSDGLFKIEPTTGVLRTSRPTENIPESDLPLKVTVIARDSPQMRSSSLFDSAEVIVNLIEDRHRVIIVFEETSTARVQEAKEQILQLLQERSGMIAGWEKAESLKMRRNTTIESDVTGTDVWIYFIEPRLLKILTTDDYRIKTTMFDPKAQNSVLTILKENLGYNVVRIRKPYAPQTITTSVVMSSPVATDVYDFGFALIALAALIAIFGVIGITYQCCMSPNRRLSNNKDQVKKVCVTSSTSTRHYDPLFVDSNMKQYETQVLQMNVPIDDDASVDDLMKGKQSLKGLMSVRGLISDLTFIPRSRAYNHSSNHSRFTASTSEKCSSSASPSHSCSSNSELQKTSNSSLISTEK</sequence>
<protein>
    <submittedName>
        <fullName evidence="12">Protocadherin-15-like protein</fullName>
    </submittedName>
</protein>
<evidence type="ECO:0000256" key="8">
    <source>
        <dbReference type="PROSITE-ProRule" id="PRU00043"/>
    </source>
</evidence>
<dbReference type="FunFam" id="2.60.40.60:FF:000020">
    <property type="entry name" value="Dachsous cadherin-related 1b"/>
    <property type="match status" value="2"/>
</dbReference>
<dbReference type="SMART" id="SM00112">
    <property type="entry name" value="CA"/>
    <property type="match status" value="10"/>
</dbReference>
<dbReference type="Proteomes" id="UP000288716">
    <property type="component" value="Unassembled WGS sequence"/>
</dbReference>
<dbReference type="GO" id="GO:0060429">
    <property type="term" value="P:epithelium development"/>
    <property type="evidence" value="ECO:0007669"/>
    <property type="project" value="UniProtKB-ARBA"/>
</dbReference>
<feature type="compositionally biased region" description="Polar residues" evidence="9">
    <location>
        <begin position="1361"/>
        <end position="1370"/>
    </location>
</feature>
<dbReference type="GO" id="GO:0016477">
    <property type="term" value="P:cell migration"/>
    <property type="evidence" value="ECO:0007669"/>
    <property type="project" value="TreeGrafter"/>
</dbReference>
<evidence type="ECO:0000256" key="1">
    <source>
        <dbReference type="ARBA" id="ARBA00004167"/>
    </source>
</evidence>
<dbReference type="GO" id="GO:0008104">
    <property type="term" value="P:intracellular protein localization"/>
    <property type="evidence" value="ECO:0007669"/>
    <property type="project" value="UniProtKB-ARBA"/>
</dbReference>
<feature type="domain" description="Cadherin" evidence="11">
    <location>
        <begin position="257"/>
        <end position="374"/>
    </location>
</feature>
<keyword evidence="2 10" id="KW-0812">Transmembrane</keyword>
<comment type="subcellular location">
    <subcellularLocation>
        <location evidence="1">Membrane</location>
        <topology evidence="1">Single-pass membrane protein</topology>
    </subcellularLocation>
</comment>
<dbReference type="InterPro" id="IPR015919">
    <property type="entry name" value="Cadherin-like_sf"/>
</dbReference>
<dbReference type="VEuPathDB" id="VectorBase:LDEU003853"/>
<evidence type="ECO:0000256" key="2">
    <source>
        <dbReference type="ARBA" id="ARBA00022692"/>
    </source>
</evidence>
<evidence type="ECO:0000256" key="10">
    <source>
        <dbReference type="SAM" id="Phobius"/>
    </source>
</evidence>
<dbReference type="Pfam" id="PF00028">
    <property type="entry name" value="Cadherin"/>
    <property type="match status" value="7"/>
</dbReference>
<gene>
    <name evidence="12" type="ORF">B4U80_02191</name>
</gene>
<feature type="domain" description="Cadherin" evidence="11">
    <location>
        <begin position="477"/>
        <end position="576"/>
    </location>
</feature>
<dbReference type="OrthoDB" id="10029135at2759"/>
<organism evidence="12 13">
    <name type="scientific">Leptotrombidium deliense</name>
    <dbReference type="NCBI Taxonomy" id="299467"/>
    <lineage>
        <taxon>Eukaryota</taxon>
        <taxon>Metazoa</taxon>
        <taxon>Ecdysozoa</taxon>
        <taxon>Arthropoda</taxon>
        <taxon>Chelicerata</taxon>
        <taxon>Arachnida</taxon>
        <taxon>Acari</taxon>
        <taxon>Acariformes</taxon>
        <taxon>Trombidiformes</taxon>
        <taxon>Prostigmata</taxon>
        <taxon>Anystina</taxon>
        <taxon>Parasitengona</taxon>
        <taxon>Trombiculoidea</taxon>
        <taxon>Trombiculidae</taxon>
        <taxon>Leptotrombidium</taxon>
    </lineage>
</organism>
<dbReference type="CDD" id="cd11304">
    <property type="entry name" value="Cadherin_repeat"/>
    <property type="match status" value="10"/>
</dbReference>
<evidence type="ECO:0000256" key="6">
    <source>
        <dbReference type="ARBA" id="ARBA00022989"/>
    </source>
</evidence>
<dbReference type="GO" id="GO:0008013">
    <property type="term" value="F:beta-catenin binding"/>
    <property type="evidence" value="ECO:0007669"/>
    <property type="project" value="TreeGrafter"/>
</dbReference>
<feature type="domain" description="Cadherin" evidence="11">
    <location>
        <begin position="890"/>
        <end position="999"/>
    </location>
</feature>
<evidence type="ECO:0000259" key="11">
    <source>
        <dbReference type="PROSITE" id="PS50268"/>
    </source>
</evidence>
<feature type="domain" description="Cadherin" evidence="11">
    <location>
        <begin position="372"/>
        <end position="476"/>
    </location>
</feature>
<feature type="region of interest" description="Disordered" evidence="9">
    <location>
        <begin position="1361"/>
        <end position="1405"/>
    </location>
</feature>
<dbReference type="PRINTS" id="PR00205">
    <property type="entry name" value="CADHERIN"/>
</dbReference>
<dbReference type="GO" id="GO:0016342">
    <property type="term" value="C:catenin complex"/>
    <property type="evidence" value="ECO:0007669"/>
    <property type="project" value="TreeGrafter"/>
</dbReference>
<evidence type="ECO:0000313" key="13">
    <source>
        <dbReference type="Proteomes" id="UP000288716"/>
    </source>
</evidence>